<keyword evidence="2" id="KW-0175">Coiled coil</keyword>
<evidence type="ECO:0000256" key="1">
    <source>
        <dbReference type="PROSITE-ProRule" id="PRU00169"/>
    </source>
</evidence>
<keyword evidence="1" id="KW-0597">Phosphoprotein</keyword>
<dbReference type="Gene3D" id="3.30.450.20">
    <property type="entry name" value="PAS domain"/>
    <property type="match status" value="1"/>
</dbReference>
<dbReference type="CDD" id="cd19920">
    <property type="entry name" value="REC_PA4781-like"/>
    <property type="match status" value="1"/>
</dbReference>
<evidence type="ECO:0000259" key="3">
    <source>
        <dbReference type="PROSITE" id="PS50110"/>
    </source>
</evidence>
<dbReference type="PROSITE" id="PS50113">
    <property type="entry name" value="PAC"/>
    <property type="match status" value="1"/>
</dbReference>
<dbReference type="GO" id="GO:0000160">
    <property type="term" value="P:phosphorelay signal transduction system"/>
    <property type="evidence" value="ECO:0007669"/>
    <property type="project" value="InterPro"/>
</dbReference>
<dbReference type="InterPro" id="IPR035965">
    <property type="entry name" value="PAS-like_dom_sf"/>
</dbReference>
<dbReference type="InterPro" id="IPR000700">
    <property type="entry name" value="PAS-assoc_C"/>
</dbReference>
<sequence length="454" mass="52008">MTEMSNENQKFKILIVDDAPINMQFAACILEREGYHLMFAWDGETALDLVKSDRFDLILLDIIMPGINGFEVCRRLKKNDATRDIPILFLTSMTETESLVKGFEIGAMDYVTKPFNEAELVARVKTHLELNRSKQELKKTNEKLIREIAERRQAETQYRNMYENAVQGMFQSTLSGKILSANPSYVRIMGCSLPEEILTNEDISKEFYYNPEDREKMIASLKKKKILTNYELRIRRKDGTPAWLLLNVRLATDDKGEPFMEGIVTDNTARKLAEEELRHSEMTFRYLAVHDNLTGLYNTRYLYQVLPELIRTSVSDNTPLSLIFMDIDNFKHTVDTYGHLNGSQALQEVAETIRETLTEPAYGVAYGGDEFVVVLPGFDKKQAIEKAEEIRARMRETVYLSNRGHHVKLRASCGVSAYPDDADDMTRLLRLADKAMFNIKKKGKDAVCGCEEVV</sequence>
<feature type="domain" description="PAC" evidence="5">
    <location>
        <begin position="228"/>
        <end position="279"/>
    </location>
</feature>
<dbReference type="InterPro" id="IPR052163">
    <property type="entry name" value="DGC-Regulatory_Protein"/>
</dbReference>
<dbReference type="SUPFAM" id="SSF52172">
    <property type="entry name" value="CheY-like"/>
    <property type="match status" value="1"/>
</dbReference>
<dbReference type="PANTHER" id="PTHR46663">
    <property type="entry name" value="DIGUANYLATE CYCLASE DGCT-RELATED"/>
    <property type="match status" value="1"/>
</dbReference>
<dbReference type="InterPro" id="IPR000160">
    <property type="entry name" value="GGDEF_dom"/>
</dbReference>
<dbReference type="CDD" id="cd01949">
    <property type="entry name" value="GGDEF"/>
    <property type="match status" value="1"/>
</dbReference>
<dbReference type="InterPro" id="IPR001789">
    <property type="entry name" value="Sig_transdc_resp-reg_receiver"/>
</dbReference>
<dbReference type="SMART" id="SM00086">
    <property type="entry name" value="PAC"/>
    <property type="match status" value="1"/>
</dbReference>
<feature type="domain" description="GGDEF" evidence="6">
    <location>
        <begin position="318"/>
        <end position="452"/>
    </location>
</feature>
<accession>A0A975BIM2</accession>
<gene>
    <name evidence="7" type="ORF">dnm_020900</name>
</gene>
<dbReference type="InterPro" id="IPR011006">
    <property type="entry name" value="CheY-like_superfamily"/>
</dbReference>
<dbReference type="InterPro" id="IPR029787">
    <property type="entry name" value="Nucleotide_cyclase"/>
</dbReference>
<proteinExistence type="predicted"/>
<evidence type="ECO:0000259" key="4">
    <source>
        <dbReference type="PROSITE" id="PS50112"/>
    </source>
</evidence>
<dbReference type="AlphaFoldDB" id="A0A975BIM2"/>
<dbReference type="EMBL" id="CP061800">
    <property type="protein sequence ID" value="QTA86072.1"/>
    <property type="molecule type" value="Genomic_DNA"/>
</dbReference>
<feature type="domain" description="PAS" evidence="4">
    <location>
        <begin position="154"/>
        <end position="223"/>
    </location>
</feature>
<keyword evidence="7" id="KW-0418">Kinase</keyword>
<dbReference type="GO" id="GO:0016301">
    <property type="term" value="F:kinase activity"/>
    <property type="evidence" value="ECO:0007669"/>
    <property type="project" value="UniProtKB-KW"/>
</dbReference>
<dbReference type="SMART" id="SM00267">
    <property type="entry name" value="GGDEF"/>
    <property type="match status" value="1"/>
</dbReference>
<feature type="coiled-coil region" evidence="2">
    <location>
        <begin position="127"/>
        <end position="157"/>
    </location>
</feature>
<dbReference type="NCBIfam" id="TIGR00229">
    <property type="entry name" value="sensory_box"/>
    <property type="match status" value="1"/>
</dbReference>
<dbReference type="PROSITE" id="PS50112">
    <property type="entry name" value="PAS"/>
    <property type="match status" value="1"/>
</dbReference>
<feature type="domain" description="Response regulatory" evidence="3">
    <location>
        <begin position="12"/>
        <end position="128"/>
    </location>
</feature>
<dbReference type="PROSITE" id="PS50887">
    <property type="entry name" value="GGDEF"/>
    <property type="match status" value="1"/>
</dbReference>
<dbReference type="Pfam" id="PF00072">
    <property type="entry name" value="Response_reg"/>
    <property type="match status" value="1"/>
</dbReference>
<protein>
    <submittedName>
        <fullName evidence="7">Two component system response regulator/histidine kinase, PAS and GGDEF domains-containing</fullName>
    </submittedName>
</protein>
<reference evidence="7" key="1">
    <citation type="journal article" date="2021" name="Microb. Physiol.">
        <title>Proteogenomic Insights into the Physiology of Marine, Sulfate-Reducing, Filamentous Desulfonema limicola and Desulfonema magnum.</title>
        <authorList>
            <person name="Schnaars V."/>
            <person name="Wohlbrand L."/>
            <person name="Scheve S."/>
            <person name="Hinrichs C."/>
            <person name="Reinhardt R."/>
            <person name="Rabus R."/>
        </authorList>
    </citation>
    <scope>NUCLEOTIDE SEQUENCE</scope>
    <source>
        <strain evidence="7">4be13</strain>
    </source>
</reference>
<dbReference type="InterPro" id="IPR000014">
    <property type="entry name" value="PAS"/>
</dbReference>
<name>A0A975BIM2_9BACT</name>
<dbReference type="SUPFAM" id="SSF55785">
    <property type="entry name" value="PYP-like sensor domain (PAS domain)"/>
    <property type="match status" value="1"/>
</dbReference>
<organism evidence="7 8">
    <name type="scientific">Desulfonema magnum</name>
    <dbReference type="NCBI Taxonomy" id="45655"/>
    <lineage>
        <taxon>Bacteria</taxon>
        <taxon>Pseudomonadati</taxon>
        <taxon>Thermodesulfobacteriota</taxon>
        <taxon>Desulfobacteria</taxon>
        <taxon>Desulfobacterales</taxon>
        <taxon>Desulfococcaceae</taxon>
        <taxon>Desulfonema</taxon>
    </lineage>
</organism>
<dbReference type="CDD" id="cd00130">
    <property type="entry name" value="PAS"/>
    <property type="match status" value="1"/>
</dbReference>
<dbReference type="SMART" id="SM00448">
    <property type="entry name" value="REC"/>
    <property type="match status" value="1"/>
</dbReference>
<feature type="modified residue" description="4-aspartylphosphate" evidence="1">
    <location>
        <position position="61"/>
    </location>
</feature>
<evidence type="ECO:0000313" key="8">
    <source>
        <dbReference type="Proteomes" id="UP000663722"/>
    </source>
</evidence>
<dbReference type="SUPFAM" id="SSF55073">
    <property type="entry name" value="Nucleotide cyclase"/>
    <property type="match status" value="1"/>
</dbReference>
<evidence type="ECO:0000256" key="2">
    <source>
        <dbReference type="SAM" id="Coils"/>
    </source>
</evidence>
<dbReference type="Proteomes" id="UP000663722">
    <property type="component" value="Chromosome"/>
</dbReference>
<dbReference type="Gene3D" id="3.30.70.270">
    <property type="match status" value="1"/>
</dbReference>
<dbReference type="PROSITE" id="PS50110">
    <property type="entry name" value="RESPONSE_REGULATORY"/>
    <property type="match status" value="1"/>
</dbReference>
<keyword evidence="8" id="KW-1185">Reference proteome</keyword>
<dbReference type="InterPro" id="IPR001610">
    <property type="entry name" value="PAC"/>
</dbReference>
<dbReference type="KEGG" id="dmm:dnm_020900"/>
<dbReference type="Gene3D" id="3.40.50.2300">
    <property type="match status" value="1"/>
</dbReference>
<evidence type="ECO:0000259" key="6">
    <source>
        <dbReference type="PROSITE" id="PS50887"/>
    </source>
</evidence>
<dbReference type="PANTHER" id="PTHR46663:SF3">
    <property type="entry name" value="SLL0267 PROTEIN"/>
    <property type="match status" value="1"/>
</dbReference>
<dbReference type="NCBIfam" id="TIGR00254">
    <property type="entry name" value="GGDEF"/>
    <property type="match status" value="1"/>
</dbReference>
<keyword evidence="7" id="KW-0808">Transferase</keyword>
<evidence type="ECO:0000313" key="7">
    <source>
        <dbReference type="EMBL" id="QTA86072.1"/>
    </source>
</evidence>
<dbReference type="InterPro" id="IPR043128">
    <property type="entry name" value="Rev_trsase/Diguanyl_cyclase"/>
</dbReference>
<dbReference type="Pfam" id="PF00990">
    <property type="entry name" value="GGDEF"/>
    <property type="match status" value="1"/>
</dbReference>
<dbReference type="Pfam" id="PF13426">
    <property type="entry name" value="PAS_9"/>
    <property type="match status" value="1"/>
</dbReference>
<evidence type="ECO:0000259" key="5">
    <source>
        <dbReference type="PROSITE" id="PS50113"/>
    </source>
</evidence>